<keyword evidence="5" id="KW-0520">NAD</keyword>
<evidence type="ECO:0000313" key="8">
    <source>
        <dbReference type="EMBL" id="CAB3287111.1"/>
    </source>
</evidence>
<comment type="subcellular location">
    <subcellularLocation>
        <location evidence="5">Cytoplasm</location>
    </subcellularLocation>
</comment>
<keyword evidence="3 5" id="KW-0808">Transferase</keyword>
<dbReference type="CDD" id="cd02166">
    <property type="entry name" value="NMNAT_Archaea"/>
    <property type="match status" value="1"/>
</dbReference>
<protein>
    <recommendedName>
        <fullName evidence="5 6">Nicotinamide-nucleotide adenylyltransferase</fullName>
        <ecNumber evidence="5 6">2.7.7.1</ecNumber>
    </recommendedName>
    <alternativeName>
        <fullName evidence="5">NAD(+) diphosphorylase</fullName>
    </alternativeName>
    <alternativeName>
        <fullName evidence="5">NAD(+) pyrophosphorylase</fullName>
    </alternativeName>
    <alternativeName>
        <fullName evidence="5">NMN adenylyltransferase</fullName>
    </alternativeName>
</protein>
<keyword evidence="5" id="KW-0067">ATP-binding</keyword>
<dbReference type="InterPro" id="IPR006418">
    <property type="entry name" value="NMN_Atrans_arc"/>
</dbReference>
<comment type="catalytic activity">
    <reaction evidence="5">
        <text>beta-nicotinamide D-ribonucleotide + ATP + H(+) = diphosphate + NAD(+)</text>
        <dbReference type="Rhea" id="RHEA:21360"/>
        <dbReference type="ChEBI" id="CHEBI:14649"/>
        <dbReference type="ChEBI" id="CHEBI:15378"/>
        <dbReference type="ChEBI" id="CHEBI:30616"/>
        <dbReference type="ChEBI" id="CHEBI:33019"/>
        <dbReference type="ChEBI" id="CHEBI:57540"/>
        <dbReference type="EC" id="2.7.7.1"/>
    </reaction>
</comment>
<keyword evidence="4 5" id="KW-0548">Nucleotidyltransferase</keyword>
<dbReference type="EMBL" id="LR792632">
    <property type="protein sequence ID" value="CAB3287111.1"/>
    <property type="molecule type" value="Genomic_DNA"/>
</dbReference>
<comment type="pathway">
    <text evidence="5">Cofactor biosynthesis; NAD(+) biosynthesis; NAD(+) from nicotinamide D-ribonucleotide: step 1/1.</text>
</comment>
<keyword evidence="5" id="KW-0662">Pyridine nucleotide biosynthesis</keyword>
<dbReference type="InterPro" id="IPR014729">
    <property type="entry name" value="Rossmann-like_a/b/a_fold"/>
</dbReference>
<accession>A0A8D6STJ9</accession>
<dbReference type="NCBIfam" id="TIGR01527">
    <property type="entry name" value="arch_NMN_Atrans"/>
    <property type="match status" value="1"/>
</dbReference>
<evidence type="ECO:0000256" key="4">
    <source>
        <dbReference type="ARBA" id="ARBA00022695"/>
    </source>
</evidence>
<name>A0A8D6STJ9_9EURY</name>
<comment type="similarity">
    <text evidence="1 5">Belongs to the archaeal NMN adenylyltransferase family.</text>
</comment>
<dbReference type="Pfam" id="PF01467">
    <property type="entry name" value="CTP_transf_like"/>
    <property type="match status" value="1"/>
</dbReference>
<dbReference type="Proteomes" id="UP000679213">
    <property type="component" value="Chromosome I"/>
</dbReference>
<evidence type="ECO:0000256" key="1">
    <source>
        <dbReference type="ARBA" id="ARBA00010124"/>
    </source>
</evidence>
<dbReference type="HAMAP" id="MF_00243">
    <property type="entry name" value="NMN_adenylyltr"/>
    <property type="match status" value="1"/>
</dbReference>
<dbReference type="GO" id="GO:0000309">
    <property type="term" value="F:nicotinamide-nucleotide adenylyltransferase activity"/>
    <property type="evidence" value="ECO:0007669"/>
    <property type="project" value="UniProtKB-UniRule"/>
</dbReference>
<dbReference type="UniPathway" id="UPA00253">
    <property type="reaction ID" value="UER00600"/>
</dbReference>
<dbReference type="Gene3D" id="3.40.50.620">
    <property type="entry name" value="HUPs"/>
    <property type="match status" value="1"/>
</dbReference>
<evidence type="ECO:0000256" key="3">
    <source>
        <dbReference type="ARBA" id="ARBA00022679"/>
    </source>
</evidence>
<dbReference type="EC" id="2.7.7.1" evidence="5 6"/>
<evidence type="ECO:0000313" key="9">
    <source>
        <dbReference type="Proteomes" id="UP000679213"/>
    </source>
</evidence>
<sequence length="170" mass="19807">MLRGFIIGRFQPFHKGHLEVIKKISKEVDEIIIGIGSAQKSHTLENPFTAGERILMITQTLKNYDITYYPIPIKDIEFNSIWVSYVESLTPPFNIVYSGNPLVRVLFEERGYIVKKPEMFNRKEYSGTEIRRRMLNGEKWEHLVPKAVVEVIKEINGVERLKKLSQTDKI</sequence>
<evidence type="ECO:0000256" key="6">
    <source>
        <dbReference type="NCBIfam" id="TIGR01527"/>
    </source>
</evidence>
<dbReference type="AlphaFoldDB" id="A0A8D6STJ9"/>
<dbReference type="KEGG" id="mesg:MLAUSG7_0031"/>
<organism evidence="8 9">
    <name type="scientific">Methanocaldococcus lauensis</name>
    <dbReference type="NCBI Taxonomy" id="2546128"/>
    <lineage>
        <taxon>Archaea</taxon>
        <taxon>Methanobacteriati</taxon>
        <taxon>Methanobacteriota</taxon>
        <taxon>Methanomada group</taxon>
        <taxon>Methanococci</taxon>
        <taxon>Methanococcales</taxon>
        <taxon>Methanocaldococcaceae</taxon>
        <taxon>Methanocaldococcus</taxon>
    </lineage>
</organism>
<dbReference type="PANTHER" id="PTHR21342:SF0">
    <property type="entry name" value="BIFUNCTIONAL NMN ADENYLYLTRANSFERASE_NUDIX HYDROLASE"/>
    <property type="match status" value="1"/>
</dbReference>
<dbReference type="GO" id="GO:0005524">
    <property type="term" value="F:ATP binding"/>
    <property type="evidence" value="ECO:0007669"/>
    <property type="project" value="UniProtKB-KW"/>
</dbReference>
<keyword evidence="2 5" id="KW-0963">Cytoplasm</keyword>
<dbReference type="NCBIfam" id="TIGR00125">
    <property type="entry name" value="cyt_tran_rel"/>
    <property type="match status" value="1"/>
</dbReference>
<dbReference type="GO" id="GO:0005737">
    <property type="term" value="C:cytoplasm"/>
    <property type="evidence" value="ECO:0007669"/>
    <property type="project" value="UniProtKB-SubCell"/>
</dbReference>
<dbReference type="SUPFAM" id="SSF52374">
    <property type="entry name" value="Nucleotidylyl transferase"/>
    <property type="match status" value="1"/>
</dbReference>
<keyword evidence="5" id="KW-0547">Nucleotide-binding</keyword>
<dbReference type="GO" id="GO:0009435">
    <property type="term" value="P:NAD+ biosynthetic process"/>
    <property type="evidence" value="ECO:0007669"/>
    <property type="project" value="UniProtKB-UniRule"/>
</dbReference>
<evidence type="ECO:0000256" key="5">
    <source>
        <dbReference type="HAMAP-Rule" id="MF_00243"/>
    </source>
</evidence>
<evidence type="ECO:0000256" key="2">
    <source>
        <dbReference type="ARBA" id="ARBA00022490"/>
    </source>
</evidence>
<dbReference type="InterPro" id="IPR004821">
    <property type="entry name" value="Cyt_trans-like"/>
</dbReference>
<dbReference type="NCBIfam" id="NF002243">
    <property type="entry name" value="PRK01153.1"/>
    <property type="match status" value="1"/>
</dbReference>
<reference evidence="8 9" key="1">
    <citation type="submission" date="2020-04" db="EMBL/GenBank/DDBJ databases">
        <authorList>
            <consortium name="Genoscope - CEA"/>
            <person name="William W."/>
        </authorList>
    </citation>
    <scope>NUCLEOTIDE SEQUENCE [LARGE SCALE GENOMIC DNA]</scope>
    <source>
        <strain evidence="8 9">SG7</strain>
    </source>
</reference>
<keyword evidence="9" id="KW-1185">Reference proteome</keyword>
<dbReference type="PANTHER" id="PTHR21342">
    <property type="entry name" value="PHOSPHOPANTETHEINE ADENYLYLTRANSFERASE"/>
    <property type="match status" value="1"/>
</dbReference>
<evidence type="ECO:0000259" key="7">
    <source>
        <dbReference type="Pfam" id="PF01467"/>
    </source>
</evidence>
<gene>
    <name evidence="8" type="ORF">MLAUSG7_0031</name>
</gene>
<proteinExistence type="inferred from homology"/>
<feature type="domain" description="Cytidyltransferase-like" evidence="7">
    <location>
        <begin position="6"/>
        <end position="133"/>
    </location>
</feature>